<accession>M4SQL7</accession>
<evidence type="ECO:0000313" key="1">
    <source>
        <dbReference type="EMBL" id="AGH57600.1"/>
    </source>
</evidence>
<dbReference type="RefSeq" id="YP_007674278.1">
    <property type="nucleotide sequence ID" value="NC_020849.1"/>
</dbReference>
<dbReference type="KEGG" id="vg:15010813"/>
<dbReference type="GeneID" id="15010813"/>
<organism evidence="1 2">
    <name type="scientific">Pseudoalteromonas phage pYD6-A</name>
    <dbReference type="NCBI Taxonomy" id="754052"/>
    <lineage>
        <taxon>Viruses</taxon>
        <taxon>Duplodnaviria</taxon>
        <taxon>Heunggongvirae</taxon>
        <taxon>Uroviricota</taxon>
        <taxon>Caudoviricetes</taxon>
        <taxon>Schitoviridae</taxon>
        <taxon>Fuhrmanvirinae</taxon>
        <taxon>Matsuvirus</taxon>
        <taxon>Matsuvirus pYD6A</taxon>
    </lineage>
</organism>
<sequence length="275" mass="30921">MEIVNKSLPRGSKFYPLDPVMKVPVELLMSRSNIELLRNARKLVQESKANSDYWRICESTYSWEIDEGTDEYPVIKMSAYGLSRITYHFNSFIKHSKSNYVNCARIGHINLAVPEDKIKVQYDPIRGGLIVHEVEYEGGLVSNKPMVINKQLKSAVKTKIGELALEALIGAGDEDLAVSGEVCWGATKASRGELASKLIPKILSGDYETNELATCAVALGLYNVQYRNRIHGHVIDMDSPNTEVDFEITAAARTKLIYYFGGYKLPENYQEWFNG</sequence>
<protein>
    <submittedName>
        <fullName evidence="1">Uncharacterized protein</fullName>
    </submittedName>
</protein>
<dbReference type="OrthoDB" id="30526at10239"/>
<keyword evidence="2" id="KW-1185">Reference proteome</keyword>
<dbReference type="Proteomes" id="UP000204048">
    <property type="component" value="Segment"/>
</dbReference>
<reference evidence="1 2" key="1">
    <citation type="submission" date="2010-11" db="EMBL/GenBank/DDBJ databases">
        <title>The Genome Sequence of Pseudoalteromonas phage pYD6-A.</title>
        <authorList>
            <consortium name="The Broad Institute Genome Sequencing Platform"/>
            <person name="Henn M.R."/>
            <person name="Wolf A."/>
            <person name="Jost G."/>
            <person name="Levin J."/>
            <person name="Malboeuf C."/>
            <person name="Casali M."/>
            <person name="Russ C."/>
            <person name="Lennon N."/>
            <person name="Chapman S.B."/>
            <person name="Erlich R."/>
            <person name="Young S.K."/>
            <person name="Yandava C."/>
            <person name="Zeng Q."/>
            <person name="Alvarado L."/>
            <person name="Anderson S."/>
            <person name="Berlin A."/>
            <person name="Chen Z."/>
            <person name="Freedman E."/>
            <person name="Gellesch M."/>
            <person name="Goldberg J."/>
            <person name="Green L."/>
            <person name="Griggs A."/>
            <person name="Gujja S."/>
            <person name="Heilman E.R."/>
            <person name="Heiman D."/>
            <person name="Hollinger A."/>
            <person name="Howarth C."/>
            <person name="Larson L."/>
            <person name="Mehta T."/>
            <person name="Pearson M."/>
            <person name="Roberts A."/>
            <person name="Ryan E."/>
            <person name="Saif S."/>
            <person name="Shea T."/>
            <person name="Shenoy N."/>
            <person name="Sisk P."/>
            <person name="Stolte C."/>
            <person name="Sykes S."/>
            <person name="White J."/>
            <person name="Haas B."/>
            <person name="Nusbaum C."/>
            <person name="Birren B."/>
        </authorList>
    </citation>
    <scope>NUCLEOTIDE SEQUENCE [LARGE SCALE GENOMIC DNA]</scope>
    <source>
        <strain evidence="2">pYD6-A</strain>
    </source>
</reference>
<dbReference type="EMBL" id="JF974296">
    <property type="protein sequence ID" value="AGH57600.1"/>
    <property type="molecule type" value="Genomic_DNA"/>
</dbReference>
<name>M4SQL7_9CAUD</name>
<gene>
    <name evidence="1" type="ORF">PYDG_00071</name>
</gene>
<proteinExistence type="predicted"/>
<evidence type="ECO:0000313" key="2">
    <source>
        <dbReference type="Proteomes" id="UP000204048"/>
    </source>
</evidence>